<evidence type="ECO:0000256" key="1">
    <source>
        <dbReference type="ARBA" id="ARBA00006484"/>
    </source>
</evidence>
<proteinExistence type="inferred from homology"/>
<name>A0A9P1GZZ5_9PEZI</name>
<protein>
    <recommendedName>
        <fullName evidence="6">NAD(P)-binding protein</fullName>
    </recommendedName>
</protein>
<dbReference type="GO" id="GO:0016491">
    <property type="term" value="F:oxidoreductase activity"/>
    <property type="evidence" value="ECO:0007669"/>
    <property type="project" value="UniProtKB-KW"/>
</dbReference>
<keyword evidence="5" id="KW-1185">Reference proteome</keyword>
<dbReference type="InterPro" id="IPR036291">
    <property type="entry name" value="NAD(P)-bd_dom_sf"/>
</dbReference>
<evidence type="ECO:0000256" key="3">
    <source>
        <dbReference type="SAM" id="MobiDB-lite"/>
    </source>
</evidence>
<gene>
    <name evidence="4" type="ORF">PPNO1_LOCUS3778</name>
</gene>
<feature type="compositionally biased region" description="Basic residues" evidence="3">
    <location>
        <begin position="129"/>
        <end position="147"/>
    </location>
</feature>
<dbReference type="PANTHER" id="PTHR24320:SF148">
    <property type="entry name" value="NAD(P)-BINDING ROSSMANN-FOLD SUPERFAMILY PROTEIN"/>
    <property type="match status" value="1"/>
</dbReference>
<dbReference type="AlphaFoldDB" id="A0A9P1GZZ5"/>
<evidence type="ECO:0000313" key="5">
    <source>
        <dbReference type="Proteomes" id="UP000838763"/>
    </source>
</evidence>
<comment type="similarity">
    <text evidence="1">Belongs to the short-chain dehydrogenases/reductases (SDR) family.</text>
</comment>
<dbReference type="Proteomes" id="UP000838763">
    <property type="component" value="Unassembled WGS sequence"/>
</dbReference>
<reference evidence="4" key="1">
    <citation type="submission" date="2022-11" db="EMBL/GenBank/DDBJ databases">
        <authorList>
            <person name="Scott C."/>
            <person name="Bruce N."/>
        </authorList>
    </citation>
    <scope>NUCLEOTIDE SEQUENCE</scope>
</reference>
<accession>A0A9P1GZZ5</accession>
<dbReference type="OrthoDB" id="191139at2759"/>
<dbReference type="SUPFAM" id="SSF51735">
    <property type="entry name" value="NAD(P)-binding Rossmann-fold domains"/>
    <property type="match status" value="1"/>
</dbReference>
<organism evidence="4 5">
    <name type="scientific">Parascedosporium putredinis</name>
    <dbReference type="NCBI Taxonomy" id="1442378"/>
    <lineage>
        <taxon>Eukaryota</taxon>
        <taxon>Fungi</taxon>
        <taxon>Dikarya</taxon>
        <taxon>Ascomycota</taxon>
        <taxon>Pezizomycotina</taxon>
        <taxon>Sordariomycetes</taxon>
        <taxon>Hypocreomycetidae</taxon>
        <taxon>Microascales</taxon>
        <taxon>Microascaceae</taxon>
        <taxon>Parascedosporium</taxon>
    </lineage>
</organism>
<evidence type="ECO:0000313" key="4">
    <source>
        <dbReference type="EMBL" id="CAI4214045.1"/>
    </source>
</evidence>
<keyword evidence="2" id="KW-0560">Oxidoreductase</keyword>
<comment type="caution">
    <text evidence="4">The sequence shown here is derived from an EMBL/GenBank/DDBJ whole genome shotgun (WGS) entry which is preliminary data.</text>
</comment>
<evidence type="ECO:0000256" key="2">
    <source>
        <dbReference type="ARBA" id="ARBA00023002"/>
    </source>
</evidence>
<dbReference type="Gene3D" id="3.40.50.720">
    <property type="entry name" value="NAD(P)-binding Rossmann-like Domain"/>
    <property type="match status" value="2"/>
</dbReference>
<feature type="compositionally biased region" description="Basic residues" evidence="3">
    <location>
        <begin position="155"/>
        <end position="165"/>
    </location>
</feature>
<sequence>MTSHSSYGPNTTATEVALAFKDQIKGKTVVITGVSPNGIGAATALAIASQHPAALVLASRTQANLDAVVADIRAQHPTSSLTPATVLLDLSSLDSIRAAAERITSSSTASTSSSTTPASPCRPAMPSPPRRRRRRPAALHQPCRHFSPHLVAAAPHHRFGRRRSRRQPEQHGPPPLPIRFSDYAFQKDLYDGHTGDYPGFVGYGQSKTANVLHAWELTRRAHARGDAVLSLSVHPGTIVTGLTRSLDTEGRAAMDGTAPNGIPKTLDEGAATTLVAAFDPALAQGDVAAGPLFLADCQLAPEKMAPHGQDGAAAQRLWDETEKMLGIKCL</sequence>
<dbReference type="PANTHER" id="PTHR24320">
    <property type="entry name" value="RETINOL DEHYDROGENASE"/>
    <property type="match status" value="1"/>
</dbReference>
<dbReference type="EMBL" id="CALLCH030000010">
    <property type="protein sequence ID" value="CAI4214045.1"/>
    <property type="molecule type" value="Genomic_DNA"/>
</dbReference>
<evidence type="ECO:0008006" key="6">
    <source>
        <dbReference type="Google" id="ProtNLM"/>
    </source>
</evidence>
<feature type="compositionally biased region" description="Low complexity" evidence="3">
    <location>
        <begin position="102"/>
        <end position="122"/>
    </location>
</feature>
<feature type="region of interest" description="Disordered" evidence="3">
    <location>
        <begin position="102"/>
        <end position="177"/>
    </location>
</feature>